<gene>
    <name evidence="3" type="primary">tnpA</name>
    <name evidence="3" type="ORF">DU506_13940</name>
</gene>
<dbReference type="Gene3D" id="3.30.70.1290">
    <property type="entry name" value="Transposase IS200-like"/>
    <property type="match status" value="1"/>
</dbReference>
<dbReference type="NCBIfam" id="NF033573">
    <property type="entry name" value="transpos_IS200"/>
    <property type="match status" value="1"/>
</dbReference>
<feature type="region of interest" description="Disordered" evidence="1">
    <location>
        <begin position="133"/>
        <end position="152"/>
    </location>
</feature>
<dbReference type="InterPro" id="IPR036515">
    <property type="entry name" value="Transposase_17_sf"/>
</dbReference>
<keyword evidence="4" id="KW-1185">Reference proteome</keyword>
<dbReference type="GO" id="GO:0004803">
    <property type="term" value="F:transposase activity"/>
    <property type="evidence" value="ECO:0007669"/>
    <property type="project" value="InterPro"/>
</dbReference>
<dbReference type="OrthoDB" id="9798161at2"/>
<dbReference type="PANTHER" id="PTHR33360:SF2">
    <property type="entry name" value="TRANSPOSASE FOR INSERTION SEQUENCE ELEMENT IS200"/>
    <property type="match status" value="1"/>
</dbReference>
<reference evidence="3 4" key="1">
    <citation type="submission" date="2018-07" db="EMBL/GenBank/DDBJ databases">
        <title>Halomonas rutogse sp. nov., isolated from Lake TangqianCo on Tibetan Plateau.</title>
        <authorList>
            <person name="Lu H."/>
            <person name="Xing P."/>
            <person name="Wu Q."/>
        </authorList>
    </citation>
    <scope>NUCLEOTIDE SEQUENCE [LARGE SCALE GENOMIC DNA]</scope>
    <source>
        <strain evidence="3 4">TQ8S</strain>
    </source>
</reference>
<feature type="domain" description="Transposase IS200-like" evidence="2">
    <location>
        <begin position="14"/>
        <end position="134"/>
    </location>
</feature>
<dbReference type="RefSeq" id="WP_114487515.1">
    <property type="nucleotide sequence ID" value="NZ_QPIJ01000036.1"/>
</dbReference>
<evidence type="ECO:0000259" key="2">
    <source>
        <dbReference type="SMART" id="SM01321"/>
    </source>
</evidence>
<dbReference type="SMART" id="SM01321">
    <property type="entry name" value="Y1_Tnp"/>
    <property type="match status" value="1"/>
</dbReference>
<dbReference type="SUPFAM" id="SSF143422">
    <property type="entry name" value="Transposase IS200-like"/>
    <property type="match status" value="1"/>
</dbReference>
<dbReference type="AlphaFoldDB" id="A0A368TVH2"/>
<organism evidence="3 4">
    <name type="scientific">Vreelandella rituensis</name>
    <dbReference type="NCBI Taxonomy" id="2282306"/>
    <lineage>
        <taxon>Bacteria</taxon>
        <taxon>Pseudomonadati</taxon>
        <taxon>Pseudomonadota</taxon>
        <taxon>Gammaproteobacteria</taxon>
        <taxon>Oceanospirillales</taxon>
        <taxon>Halomonadaceae</taxon>
        <taxon>Vreelandella</taxon>
    </lineage>
</organism>
<evidence type="ECO:0000313" key="4">
    <source>
        <dbReference type="Proteomes" id="UP000253204"/>
    </source>
</evidence>
<protein>
    <submittedName>
        <fullName evidence="3">IS200/IS605 family transposase</fullName>
    </submittedName>
</protein>
<dbReference type="GO" id="GO:0003677">
    <property type="term" value="F:DNA binding"/>
    <property type="evidence" value="ECO:0007669"/>
    <property type="project" value="InterPro"/>
</dbReference>
<dbReference type="EMBL" id="QPIJ01000036">
    <property type="protein sequence ID" value="RCV88765.1"/>
    <property type="molecule type" value="Genomic_DNA"/>
</dbReference>
<sequence>MSDEYPWRTGRSCVYRLHYHLVFVPKYRRDVFTESMLVRLDAVLRETCEQMQGELIEFNGEADHRHLLVICPPQKALSHFIGKLKGKSTYVIRKAFAEDIADKLWGSQLWSPSYCVVSCGGAPLDIVTQYITDQQRPTSEKGEQQSRRLRRR</sequence>
<evidence type="ECO:0000256" key="1">
    <source>
        <dbReference type="SAM" id="MobiDB-lite"/>
    </source>
</evidence>
<dbReference type="InterPro" id="IPR002686">
    <property type="entry name" value="Transposase_17"/>
</dbReference>
<accession>A0A368TVH2</accession>
<dbReference type="GO" id="GO:0006313">
    <property type="term" value="P:DNA transposition"/>
    <property type="evidence" value="ECO:0007669"/>
    <property type="project" value="InterPro"/>
</dbReference>
<proteinExistence type="predicted"/>
<dbReference type="PANTHER" id="PTHR33360">
    <property type="entry name" value="TRANSPOSASE FOR INSERTION SEQUENCE ELEMENT IS200"/>
    <property type="match status" value="1"/>
</dbReference>
<comment type="caution">
    <text evidence="3">The sequence shown here is derived from an EMBL/GenBank/DDBJ whole genome shotgun (WGS) entry which is preliminary data.</text>
</comment>
<dbReference type="Pfam" id="PF01797">
    <property type="entry name" value="Y1_Tnp"/>
    <property type="match status" value="1"/>
</dbReference>
<evidence type="ECO:0000313" key="3">
    <source>
        <dbReference type="EMBL" id="RCV88765.1"/>
    </source>
</evidence>
<dbReference type="Proteomes" id="UP000253204">
    <property type="component" value="Unassembled WGS sequence"/>
</dbReference>
<name>A0A368TVH2_9GAMM</name>